<sequence length="54" mass="5830">MSGENNEWVAFTAPRKQGKGKIIPAAIQKLASLLCGFCHHHHHLGLKVGPGFPV</sequence>
<protein>
    <submittedName>
        <fullName evidence="1">Uncharacterized protein</fullName>
    </submittedName>
</protein>
<organism evidence="1 2">
    <name type="scientific">Anolis carolinensis</name>
    <name type="common">Green anole</name>
    <name type="synonym">American chameleon</name>
    <dbReference type="NCBI Taxonomy" id="28377"/>
    <lineage>
        <taxon>Eukaryota</taxon>
        <taxon>Metazoa</taxon>
        <taxon>Chordata</taxon>
        <taxon>Craniata</taxon>
        <taxon>Vertebrata</taxon>
        <taxon>Euteleostomi</taxon>
        <taxon>Lepidosauria</taxon>
        <taxon>Squamata</taxon>
        <taxon>Bifurcata</taxon>
        <taxon>Unidentata</taxon>
        <taxon>Episquamata</taxon>
        <taxon>Toxicofera</taxon>
        <taxon>Iguania</taxon>
        <taxon>Dactyloidae</taxon>
        <taxon>Anolis</taxon>
    </lineage>
</organism>
<dbReference type="AlphaFoldDB" id="A0A803SRA3"/>
<reference evidence="1" key="3">
    <citation type="submission" date="2025-09" db="UniProtKB">
        <authorList>
            <consortium name="Ensembl"/>
        </authorList>
    </citation>
    <scope>IDENTIFICATION</scope>
</reference>
<accession>A0A803SRA3</accession>
<reference evidence="1" key="2">
    <citation type="submission" date="2025-08" db="UniProtKB">
        <authorList>
            <consortium name="Ensembl"/>
        </authorList>
    </citation>
    <scope>IDENTIFICATION</scope>
</reference>
<name>A0A803SRA3_ANOCA</name>
<proteinExistence type="predicted"/>
<dbReference type="Proteomes" id="UP000001646">
    <property type="component" value="Chromosome 1"/>
</dbReference>
<evidence type="ECO:0000313" key="1">
    <source>
        <dbReference type="Ensembl" id="ENSACAP00000025493.1"/>
    </source>
</evidence>
<reference evidence="1 2" key="1">
    <citation type="submission" date="2009-12" db="EMBL/GenBank/DDBJ databases">
        <title>The Genome Sequence of Anolis carolinensis (Green Anole Lizard).</title>
        <authorList>
            <consortium name="The Genome Sequencing Platform"/>
            <person name="Di Palma F."/>
            <person name="Alfoldi J."/>
            <person name="Heiman D."/>
            <person name="Young S."/>
            <person name="Grabherr M."/>
            <person name="Johnson J."/>
            <person name="Lander E.S."/>
            <person name="Lindblad-Toh K."/>
        </authorList>
    </citation>
    <scope>NUCLEOTIDE SEQUENCE [LARGE SCALE GENOMIC DNA]</scope>
    <source>
        <strain evidence="1 2">JBL SC #1</strain>
    </source>
</reference>
<dbReference type="Ensembl" id="ENSACAT00000048263.1">
    <property type="protein sequence ID" value="ENSACAP00000025493.1"/>
    <property type="gene ID" value="ENSACAG00000036045.1"/>
</dbReference>
<keyword evidence="2" id="KW-1185">Reference proteome</keyword>
<dbReference type="InParanoid" id="A0A803SRA3"/>
<evidence type="ECO:0000313" key="2">
    <source>
        <dbReference type="Proteomes" id="UP000001646"/>
    </source>
</evidence>